<protein>
    <submittedName>
        <fullName evidence="7">Helicase conserved C-domain protein</fullName>
    </submittedName>
</protein>
<feature type="domain" description="Helicase ATP-binding" evidence="5">
    <location>
        <begin position="148"/>
        <end position="305"/>
    </location>
</feature>
<dbReference type="Pfam" id="PF00270">
    <property type="entry name" value="DEAD"/>
    <property type="match status" value="1"/>
</dbReference>
<dbReference type="InterPro" id="IPR014001">
    <property type="entry name" value="Helicase_ATP-bd"/>
</dbReference>
<accession>A0A1V0NFY0</accession>
<dbReference type="GO" id="GO:0005524">
    <property type="term" value="F:ATP binding"/>
    <property type="evidence" value="ECO:0007669"/>
    <property type="project" value="UniProtKB-KW"/>
</dbReference>
<evidence type="ECO:0000313" key="7">
    <source>
        <dbReference type="EMBL" id="ARD98857.1"/>
    </source>
</evidence>
<evidence type="ECO:0000256" key="1">
    <source>
        <dbReference type="ARBA" id="ARBA00022741"/>
    </source>
</evidence>
<keyword evidence="1" id="KW-0547">Nucleotide-binding</keyword>
<dbReference type="PROSITE" id="PS51192">
    <property type="entry name" value="HELICASE_ATP_BIND_1"/>
    <property type="match status" value="1"/>
</dbReference>
<name>A0A1V0NFY0_LACLL</name>
<reference evidence="7 8" key="1">
    <citation type="journal article" date="2017" name="BMC Genomics">
        <title>Comparative and functional genomics of the Lactococcus lactis taxon; insights into evolution and niche adaptation.</title>
        <authorList>
            <person name="Kelleher P."/>
            <person name="Bottacini F."/>
            <person name="Mahony J."/>
            <person name="Kilcawley K.N."/>
            <person name="van Sinderen D."/>
        </authorList>
    </citation>
    <scope>NUCLEOTIDE SEQUENCE [LARGE SCALE GENOMIC DNA]</scope>
    <source>
        <strain evidence="7 8">275</strain>
    </source>
</reference>
<proteinExistence type="predicted"/>
<dbReference type="InterPro" id="IPR011545">
    <property type="entry name" value="DEAD/DEAH_box_helicase_dom"/>
</dbReference>
<dbReference type="InterPro" id="IPR001650">
    <property type="entry name" value="Helicase_C-like"/>
</dbReference>
<sequence length="862" mass="99637">MDINLGDSIYKDIDKNQYLHELYESVLFNYATKIFSLKSQPLPININDALRFADILSKSTEPDLGDKHKLWAQEMVVLLHSLYPNNEDIRYFMGSILSTTANFRGLQLVSSKYKGETLLERLYNQYSKILLTVPQNPGEHFFFSQKKVFDSLDKDYFSYSGPTSMGKSYVIRAYIKEQILQGYQKNFAILVPTKALITEVSSKIIFDLQEALNENNYRLVNSAGATALEQEHNFIFVVTPERFLYLLISQPDIAIDFLFIDEAHKISSKDKRSAFYYKVIGMLSNSGNETSIIFASPNIPNPDVYLNLIPDLDNLESRRFASSYSPVSQVKFSIDTIDKEVKIFNDITEELSLITSIKQDTTLEEIIHLIGVGKQNIVYTNSRNKAVNFAREFAKPLKKLNLLELQQLAKNIREDVHGDYYLAELIEKGVAYHVGYLPSNIRIQIEKLYAEEKINTIFCTSTLVEGINLPADNLFVTSYKNGLSSMNEVEFKNLIGRVGRISYNLYGNVFLVRLQSGDKKTKFEELLTNEIPEQKLSVVTELSRNQKKKIVESLMNGSVEFLTYPKNQTADEFDLMRKFGLILLKDITEHKTSRVTEEFEKFITPEIEDKIRSAFNKANAPIDNNINLSIDQGINLREAIRDGLEYPKLSRTESDYRNLLSFLEQLCEIFKWEIYEKSTLGHVSKNGNHGLLRWYVVILLQWVQGNGLSFIINEAIKFKENNPNSGVWLNNQLIEYDYSREHKNIIIGETLSNIDNIILFKFANYFLKFSTEYMEQHNIKEMDNDWYEYVEYGTTNPLTILLQKSGFTRETSTYIRNHRDEYVIEIDGKPRLLKKILTSPNENVRRESEEIIFNAPELFIDS</sequence>
<keyword evidence="3 7" id="KW-0347">Helicase</keyword>
<evidence type="ECO:0000259" key="5">
    <source>
        <dbReference type="PROSITE" id="PS51192"/>
    </source>
</evidence>
<dbReference type="PANTHER" id="PTHR47961">
    <property type="entry name" value="DNA POLYMERASE THETA, PUTATIVE (AFU_ORTHOLOGUE AFUA_1G05260)-RELATED"/>
    <property type="match status" value="1"/>
</dbReference>
<dbReference type="SUPFAM" id="SSF52540">
    <property type="entry name" value="P-loop containing nucleoside triphosphate hydrolases"/>
    <property type="match status" value="2"/>
</dbReference>
<dbReference type="InterPro" id="IPR050474">
    <property type="entry name" value="Hel308_SKI2-like"/>
</dbReference>
<dbReference type="EMBL" id="CP015897">
    <property type="protein sequence ID" value="ARD98857.1"/>
    <property type="molecule type" value="Genomic_DNA"/>
</dbReference>
<dbReference type="SMART" id="SM00490">
    <property type="entry name" value="HELICc"/>
    <property type="match status" value="1"/>
</dbReference>
<dbReference type="Proteomes" id="UP000192085">
    <property type="component" value="Chromosome"/>
</dbReference>
<evidence type="ECO:0000256" key="4">
    <source>
        <dbReference type="ARBA" id="ARBA00022840"/>
    </source>
</evidence>
<dbReference type="Gene3D" id="3.40.50.300">
    <property type="entry name" value="P-loop containing nucleotide triphosphate hydrolases"/>
    <property type="match status" value="2"/>
</dbReference>
<dbReference type="GO" id="GO:0004386">
    <property type="term" value="F:helicase activity"/>
    <property type="evidence" value="ECO:0007669"/>
    <property type="project" value="UniProtKB-KW"/>
</dbReference>
<dbReference type="InterPro" id="IPR027417">
    <property type="entry name" value="P-loop_NTPase"/>
</dbReference>
<dbReference type="PROSITE" id="PS51194">
    <property type="entry name" value="HELICASE_CTER"/>
    <property type="match status" value="1"/>
</dbReference>
<dbReference type="RefSeq" id="WP_081144378.1">
    <property type="nucleotide sequence ID" value="NZ_CP015897.1"/>
</dbReference>
<dbReference type="AlphaFoldDB" id="A0A1V0NFY0"/>
<dbReference type="GO" id="GO:0016787">
    <property type="term" value="F:hydrolase activity"/>
    <property type="evidence" value="ECO:0007669"/>
    <property type="project" value="UniProtKB-KW"/>
</dbReference>
<keyword evidence="4" id="KW-0067">ATP-binding</keyword>
<dbReference type="GO" id="GO:0003676">
    <property type="term" value="F:nucleic acid binding"/>
    <property type="evidence" value="ECO:0007669"/>
    <property type="project" value="InterPro"/>
</dbReference>
<keyword evidence="2" id="KW-0378">Hydrolase</keyword>
<feature type="domain" description="Helicase C-terminal" evidence="6">
    <location>
        <begin position="362"/>
        <end position="550"/>
    </location>
</feature>
<gene>
    <name evidence="7" type="ORF">LL275_1227</name>
</gene>
<evidence type="ECO:0000256" key="3">
    <source>
        <dbReference type="ARBA" id="ARBA00022806"/>
    </source>
</evidence>
<evidence type="ECO:0000259" key="6">
    <source>
        <dbReference type="PROSITE" id="PS51194"/>
    </source>
</evidence>
<dbReference type="SMART" id="SM00487">
    <property type="entry name" value="DEXDc"/>
    <property type="match status" value="1"/>
</dbReference>
<evidence type="ECO:0000256" key="2">
    <source>
        <dbReference type="ARBA" id="ARBA00022801"/>
    </source>
</evidence>
<evidence type="ECO:0000313" key="8">
    <source>
        <dbReference type="Proteomes" id="UP000192085"/>
    </source>
</evidence>
<organism evidence="7 8">
    <name type="scientific">Lactococcus lactis subsp. lactis</name>
    <name type="common">Streptococcus lactis</name>
    <dbReference type="NCBI Taxonomy" id="1360"/>
    <lineage>
        <taxon>Bacteria</taxon>
        <taxon>Bacillati</taxon>
        <taxon>Bacillota</taxon>
        <taxon>Bacilli</taxon>
        <taxon>Lactobacillales</taxon>
        <taxon>Streptococcaceae</taxon>
        <taxon>Lactococcus</taxon>
    </lineage>
</organism>
<dbReference type="PANTHER" id="PTHR47961:SF6">
    <property type="entry name" value="DNA-DIRECTED DNA POLYMERASE"/>
    <property type="match status" value="1"/>
</dbReference>